<reference evidence="12 13" key="1">
    <citation type="submission" date="2018-10" db="EMBL/GenBank/DDBJ databases">
        <title>Pseudomonas sp. GL14 genome.</title>
        <authorList>
            <person name="Peng J."/>
            <person name="Liu Z.-P."/>
        </authorList>
    </citation>
    <scope>NUCLEOTIDE SEQUENCE [LARGE SCALE GENOMIC DNA]</scope>
    <source>
        <strain evidence="12 13">GL14</strain>
    </source>
</reference>
<accession>A0AA41WNX2</accession>
<evidence type="ECO:0000256" key="9">
    <source>
        <dbReference type="ARBA" id="ARBA00048090"/>
    </source>
</evidence>
<evidence type="ECO:0000313" key="11">
    <source>
        <dbReference type="EMBL" id="MCO7546365.1"/>
    </source>
</evidence>
<dbReference type="PRINTS" id="PR01100">
    <property type="entry name" value="SHIKIMTKNASE"/>
</dbReference>
<keyword evidence="13" id="KW-1185">Reference proteome</keyword>
<sequence length="176" mass="19399">MIIVVMGVAGSGKTTIGTALAARLGCGFSDADQFHSEANKLKMARGVALTDEDRLPWLQNMHAAIAAQERLGHDHVFACSALKRRYREMLRGDSALRLVFLQGSAELLAERLSQRRGHFFPVELLQDQLDNLEPPTAQEALIMDIRLSPDEIVEAIVQRLCNDQANVEAPPATDRP</sequence>
<dbReference type="GeneID" id="84608773"/>
<evidence type="ECO:0000256" key="3">
    <source>
        <dbReference type="ARBA" id="ARBA00012054"/>
    </source>
</evidence>
<dbReference type="PANTHER" id="PTHR43442:SF3">
    <property type="entry name" value="GLUCONOKINASE-RELATED"/>
    <property type="match status" value="1"/>
</dbReference>
<comment type="caution">
    <text evidence="11">The sequence shown here is derived from an EMBL/GenBank/DDBJ whole genome shotgun (WGS) entry which is preliminary data.</text>
</comment>
<comment type="pathway">
    <text evidence="1">Carbohydrate acid metabolism.</text>
</comment>
<organism evidence="11 14">
    <name type="scientific">Stutzerimonas nitrititolerans</name>
    <dbReference type="NCBI Taxonomy" id="2482751"/>
    <lineage>
        <taxon>Bacteria</taxon>
        <taxon>Pseudomonadati</taxon>
        <taxon>Pseudomonadota</taxon>
        <taxon>Gammaproteobacteria</taxon>
        <taxon>Pseudomonadales</taxon>
        <taxon>Pseudomonadaceae</taxon>
        <taxon>Stutzerimonas</taxon>
    </lineage>
</organism>
<evidence type="ECO:0000256" key="7">
    <source>
        <dbReference type="ARBA" id="ARBA00022840"/>
    </source>
</evidence>
<keyword evidence="8" id="KW-0311">Gluconate utilization</keyword>
<dbReference type="AlphaFoldDB" id="A0AA41WNX2"/>
<keyword evidence="7 10" id="KW-0067">ATP-binding</keyword>
<dbReference type="Proteomes" id="UP001165292">
    <property type="component" value="Unassembled WGS sequence"/>
</dbReference>
<comment type="catalytic activity">
    <reaction evidence="9 10">
        <text>D-gluconate + ATP = 6-phospho-D-gluconate + ADP + H(+)</text>
        <dbReference type="Rhea" id="RHEA:19433"/>
        <dbReference type="ChEBI" id="CHEBI:15378"/>
        <dbReference type="ChEBI" id="CHEBI:18391"/>
        <dbReference type="ChEBI" id="CHEBI:30616"/>
        <dbReference type="ChEBI" id="CHEBI:58759"/>
        <dbReference type="ChEBI" id="CHEBI:456216"/>
        <dbReference type="EC" id="2.7.1.12"/>
    </reaction>
</comment>
<dbReference type="GO" id="GO:0005737">
    <property type="term" value="C:cytoplasm"/>
    <property type="evidence" value="ECO:0007669"/>
    <property type="project" value="TreeGrafter"/>
</dbReference>
<evidence type="ECO:0000256" key="10">
    <source>
        <dbReference type="RuleBase" id="RU363066"/>
    </source>
</evidence>
<comment type="similarity">
    <text evidence="2 10">Belongs to the gluconokinase GntK/GntV family.</text>
</comment>
<reference evidence="11" key="2">
    <citation type="submission" date="2022-06" db="EMBL/GenBank/DDBJ databases">
        <title>Detection of beta-lactamases in bacteria of animal origin.</title>
        <authorList>
            <person name="Mlynarcik P."/>
            <person name="Zdarska V."/>
            <person name="Chudobova H."/>
            <person name="Prochazkova P."/>
            <person name="Hricova K."/>
            <person name="Mezerova K."/>
            <person name="Bardon J."/>
            <person name="Dolejska M."/>
            <person name="Sukkar I."/>
            <person name="Kolar M."/>
        </authorList>
    </citation>
    <scope>NUCLEOTIDE SEQUENCE</scope>
    <source>
        <strain evidence="11">S 300-3</strain>
    </source>
</reference>
<evidence type="ECO:0000256" key="5">
    <source>
        <dbReference type="ARBA" id="ARBA00022741"/>
    </source>
</evidence>
<dbReference type="EMBL" id="JAMYBS010000024">
    <property type="protein sequence ID" value="MCO7546365.1"/>
    <property type="molecule type" value="Genomic_DNA"/>
</dbReference>
<dbReference type="SUPFAM" id="SSF52540">
    <property type="entry name" value="P-loop containing nucleoside triphosphate hydrolases"/>
    <property type="match status" value="1"/>
</dbReference>
<dbReference type="InterPro" id="IPR006001">
    <property type="entry name" value="Therm_gnt_kin"/>
</dbReference>
<dbReference type="NCBIfam" id="TIGR01313">
    <property type="entry name" value="therm_gnt_kin"/>
    <property type="match status" value="1"/>
</dbReference>
<name>A0AA41WNX2_9GAMM</name>
<dbReference type="PANTHER" id="PTHR43442">
    <property type="entry name" value="GLUCONOKINASE-RELATED"/>
    <property type="match status" value="1"/>
</dbReference>
<dbReference type="GO" id="GO:0019521">
    <property type="term" value="P:D-gluconate metabolic process"/>
    <property type="evidence" value="ECO:0007669"/>
    <property type="project" value="UniProtKB-KW"/>
</dbReference>
<proteinExistence type="inferred from homology"/>
<evidence type="ECO:0000256" key="2">
    <source>
        <dbReference type="ARBA" id="ARBA00008420"/>
    </source>
</evidence>
<dbReference type="Gene3D" id="3.40.50.300">
    <property type="entry name" value="P-loop containing nucleotide triphosphate hydrolases"/>
    <property type="match status" value="1"/>
</dbReference>
<dbReference type="EMBL" id="RFFL01000004">
    <property type="protein sequence ID" value="RMI01961.1"/>
    <property type="molecule type" value="Genomic_DNA"/>
</dbReference>
<evidence type="ECO:0000256" key="1">
    <source>
        <dbReference type="ARBA" id="ARBA00004761"/>
    </source>
</evidence>
<dbReference type="GO" id="GO:0046316">
    <property type="term" value="F:gluconokinase activity"/>
    <property type="evidence" value="ECO:0007669"/>
    <property type="project" value="UniProtKB-EC"/>
</dbReference>
<protein>
    <recommendedName>
        <fullName evidence="3 10">Gluconokinase</fullName>
        <ecNumber evidence="3 10">2.7.1.12</ecNumber>
    </recommendedName>
</protein>
<dbReference type="EC" id="2.7.1.12" evidence="3 10"/>
<dbReference type="Pfam" id="PF01202">
    <property type="entry name" value="SKI"/>
    <property type="match status" value="1"/>
</dbReference>
<dbReference type="CDD" id="cd02021">
    <property type="entry name" value="GntK"/>
    <property type="match status" value="1"/>
</dbReference>
<evidence type="ECO:0000256" key="4">
    <source>
        <dbReference type="ARBA" id="ARBA00022679"/>
    </source>
</evidence>
<dbReference type="InterPro" id="IPR031322">
    <property type="entry name" value="Shikimate/glucono_kinase"/>
</dbReference>
<evidence type="ECO:0000313" key="13">
    <source>
        <dbReference type="Proteomes" id="UP000269134"/>
    </source>
</evidence>
<dbReference type="InterPro" id="IPR027417">
    <property type="entry name" value="P-loop_NTPase"/>
</dbReference>
<keyword evidence="5 10" id="KW-0547">Nucleotide-binding</keyword>
<keyword evidence="6 10" id="KW-0418">Kinase</keyword>
<dbReference type="Proteomes" id="UP000269134">
    <property type="component" value="Unassembled WGS sequence"/>
</dbReference>
<keyword evidence="4 10" id="KW-0808">Transferase</keyword>
<dbReference type="GO" id="GO:0005524">
    <property type="term" value="F:ATP binding"/>
    <property type="evidence" value="ECO:0007669"/>
    <property type="project" value="UniProtKB-KW"/>
</dbReference>
<evidence type="ECO:0000256" key="6">
    <source>
        <dbReference type="ARBA" id="ARBA00022777"/>
    </source>
</evidence>
<gene>
    <name evidence="12" type="ORF">EA795_06970</name>
    <name evidence="11" type="ORF">NJF43_16525</name>
</gene>
<dbReference type="FunFam" id="3.40.50.300:FF:000522">
    <property type="entry name" value="Gluconokinase"/>
    <property type="match status" value="1"/>
</dbReference>
<evidence type="ECO:0000313" key="14">
    <source>
        <dbReference type="Proteomes" id="UP001165292"/>
    </source>
</evidence>
<evidence type="ECO:0000256" key="8">
    <source>
        <dbReference type="ARBA" id="ARBA00023064"/>
    </source>
</evidence>
<evidence type="ECO:0000313" key="12">
    <source>
        <dbReference type="EMBL" id="RMI01961.1"/>
    </source>
</evidence>
<dbReference type="RefSeq" id="WP_122076321.1">
    <property type="nucleotide sequence ID" value="NZ_DALZGY010000161.1"/>
</dbReference>